<dbReference type="PANTHER" id="PTHR32182:SF0">
    <property type="entry name" value="DNA REPLICATION AND REPAIR PROTEIN RECF"/>
    <property type="match status" value="1"/>
</dbReference>
<protein>
    <submittedName>
        <fullName evidence="6">AAA family ATPase</fullName>
    </submittedName>
</protein>
<proteinExistence type="predicted"/>
<dbReference type="Proteomes" id="UP000306544">
    <property type="component" value="Unassembled WGS sequence"/>
</dbReference>
<keyword evidence="7" id="KW-1185">Reference proteome</keyword>
<keyword evidence="1" id="KW-0227">DNA damage</keyword>
<keyword evidence="3" id="KW-0742">SOS response</keyword>
<evidence type="ECO:0000259" key="5">
    <source>
        <dbReference type="Pfam" id="PF13166"/>
    </source>
</evidence>
<dbReference type="SUPFAM" id="SSF52540">
    <property type="entry name" value="P-loop containing nucleoside triphosphate hydrolases"/>
    <property type="match status" value="1"/>
</dbReference>
<reference evidence="6 7" key="1">
    <citation type="submission" date="2019-05" db="EMBL/GenBank/DDBJ databases">
        <title>Nesterenkonia sp. GY239, isolated from the Southern Atlantic Ocean.</title>
        <authorList>
            <person name="Zhang G."/>
        </authorList>
    </citation>
    <scope>NUCLEOTIDE SEQUENCE [LARGE SCALE GENOMIC DNA]</scope>
    <source>
        <strain evidence="6 7">GY239</strain>
    </source>
</reference>
<evidence type="ECO:0000256" key="3">
    <source>
        <dbReference type="ARBA" id="ARBA00023236"/>
    </source>
</evidence>
<dbReference type="GO" id="GO:0006302">
    <property type="term" value="P:double-strand break repair"/>
    <property type="evidence" value="ECO:0007669"/>
    <property type="project" value="TreeGrafter"/>
</dbReference>
<dbReference type="GO" id="GO:0009432">
    <property type="term" value="P:SOS response"/>
    <property type="evidence" value="ECO:0007669"/>
    <property type="project" value="UniProtKB-KW"/>
</dbReference>
<keyword evidence="4" id="KW-0175">Coiled coil</keyword>
<evidence type="ECO:0000313" key="6">
    <source>
        <dbReference type="EMBL" id="TLP72012.1"/>
    </source>
</evidence>
<dbReference type="InterPro" id="IPR026866">
    <property type="entry name" value="CR006_AAA"/>
</dbReference>
<gene>
    <name evidence="6" type="ORF">FEF27_11745</name>
</gene>
<dbReference type="AlphaFoldDB" id="A0A5R8ZZZ4"/>
<dbReference type="GO" id="GO:0000731">
    <property type="term" value="P:DNA synthesis involved in DNA repair"/>
    <property type="evidence" value="ECO:0007669"/>
    <property type="project" value="TreeGrafter"/>
</dbReference>
<evidence type="ECO:0000313" key="7">
    <source>
        <dbReference type="Proteomes" id="UP000306544"/>
    </source>
</evidence>
<dbReference type="Pfam" id="PF13166">
    <property type="entry name" value="AAA_13"/>
    <property type="match status" value="1"/>
</dbReference>
<accession>A0A5R8ZZZ4</accession>
<dbReference type="OrthoDB" id="4428168at2"/>
<evidence type="ECO:0000256" key="4">
    <source>
        <dbReference type="SAM" id="Coils"/>
    </source>
</evidence>
<dbReference type="InterPro" id="IPR027417">
    <property type="entry name" value="P-loop_NTPase"/>
</dbReference>
<dbReference type="CDD" id="cd00267">
    <property type="entry name" value="ABC_ATPase"/>
    <property type="match status" value="1"/>
</dbReference>
<dbReference type="RefSeq" id="WP_138171085.1">
    <property type="nucleotide sequence ID" value="NZ_VAWA01000021.1"/>
</dbReference>
<sequence>MTIESDIITWALDRPGWQQGVLVAIANGEQYEPEQITDLVDEVLAGNNNAPSQEAKSIQVKSAVVKQVDLAAVAELCGVNALVSGQHLSFATTGITVIYGDNGSGKSGYARLIKAMVNARHRSDILPNVFQDSPDQPSGALHYRVAGEDHTLAFPATPPPELLKMSFYDEHCGDEYLTKESTISYRPSALTLLDGLIQVCDEVRSEIATRIKANEAKALALDLPPTTTAGAFLSTLTEVMTTTQVEAATALAEGTNERLAEVLKEEARLAATDPQKEKTRLTTLANEAKTLGNDLARLLDVLGTEKTTARAELRVASAAARAAASVAAASSFEDEPLAGVGSETWRLLWSAARNYSIAEAYHAHQFPVTDDGAVCVLCQQTLDDKAKTRLRQFDQYMTDTTERDAVTAEQNFASSLSELQTLEFATPARTSALTALEAHDTQLGVAATALLTKLENQRDAIVLHLTSEDPAPAPLTVIDVPDKLTALATKLLERATATDVTQFRAAVTELRDEKAELQARVRLSESVDKVKAEVQRLGELKDLKLARTAADTKSITQKASALTREHATDRILDRFSREAERLRLQKVTLQDLGGRKGQLNQKPGLLGAAKSVAAHTVLSEGEQTALGLAGFFTEAVFDQSKSALIFDDPVTSLDHVRRDKVAERLAQLAQDRQVVVFTHDVAFTGDLAAAAEREGVALTERAVERRGVDPGICIDSFPWKAKDFGSRVTHLTSELAKLKKERPGLVQDEWEERVATWAGYLSETWERSVTTEVMNQVFDRGRSQVRMMKFRLLADITDADNQDVQDGYGATSLWGRRHDKAAETNYVAPEPADLERELKRLTEWQKRVRKYLSK</sequence>
<dbReference type="PANTHER" id="PTHR32182">
    <property type="entry name" value="DNA REPLICATION AND REPAIR PROTEIN RECF"/>
    <property type="match status" value="1"/>
</dbReference>
<evidence type="ECO:0000256" key="2">
    <source>
        <dbReference type="ARBA" id="ARBA00023204"/>
    </source>
</evidence>
<feature type="domain" description="Protein CR006 P-loop" evidence="5">
    <location>
        <begin position="260"/>
        <end position="692"/>
    </location>
</feature>
<name>A0A5R8ZZZ4_9MICC</name>
<comment type="caution">
    <text evidence="6">The sequence shown here is derived from an EMBL/GenBank/DDBJ whole genome shotgun (WGS) entry which is preliminary data.</text>
</comment>
<feature type="coiled-coil region" evidence="4">
    <location>
        <begin position="500"/>
        <end position="527"/>
    </location>
</feature>
<organism evidence="6 7">
    <name type="scientific">Nesterenkonia sphaerica</name>
    <dbReference type="NCBI Taxonomy" id="1804988"/>
    <lineage>
        <taxon>Bacteria</taxon>
        <taxon>Bacillati</taxon>
        <taxon>Actinomycetota</taxon>
        <taxon>Actinomycetes</taxon>
        <taxon>Micrococcales</taxon>
        <taxon>Micrococcaceae</taxon>
        <taxon>Nesterenkonia</taxon>
    </lineage>
</organism>
<dbReference type="Gene3D" id="3.40.50.300">
    <property type="entry name" value="P-loop containing nucleotide triphosphate hydrolases"/>
    <property type="match status" value="2"/>
</dbReference>
<evidence type="ECO:0000256" key="1">
    <source>
        <dbReference type="ARBA" id="ARBA00022763"/>
    </source>
</evidence>
<keyword evidence="2" id="KW-0234">DNA repair</keyword>
<dbReference type="EMBL" id="VAWA01000021">
    <property type="protein sequence ID" value="TLP72012.1"/>
    <property type="molecule type" value="Genomic_DNA"/>
</dbReference>